<sequence>YYNLFITNFTMIDNNHTYSIIELFIFPNYYIFQIIILFIILILFTSSKIRFIKKKII</sequence>
<name>A0A6V7GYK4_9HYME</name>
<organism evidence="2 3">
    <name type="scientific">Heterotrigona itama</name>
    <dbReference type="NCBI Taxonomy" id="395501"/>
    <lineage>
        <taxon>Eukaryota</taxon>
        <taxon>Metazoa</taxon>
        <taxon>Ecdysozoa</taxon>
        <taxon>Arthropoda</taxon>
        <taxon>Hexapoda</taxon>
        <taxon>Insecta</taxon>
        <taxon>Pterygota</taxon>
        <taxon>Neoptera</taxon>
        <taxon>Endopterygota</taxon>
        <taxon>Hymenoptera</taxon>
        <taxon>Apocrita</taxon>
        <taxon>Aculeata</taxon>
        <taxon>Apoidea</taxon>
        <taxon>Anthophila</taxon>
        <taxon>Apidae</taxon>
        <taxon>Heterotrigona</taxon>
    </lineage>
</organism>
<keyword evidence="3" id="KW-1185">Reference proteome</keyword>
<evidence type="ECO:0008006" key="4">
    <source>
        <dbReference type="Google" id="ProtNLM"/>
    </source>
</evidence>
<keyword evidence="1" id="KW-0472">Membrane</keyword>
<gene>
    <name evidence="2" type="ORF">MHI_LOCUS137068</name>
</gene>
<evidence type="ECO:0000256" key="1">
    <source>
        <dbReference type="SAM" id="Phobius"/>
    </source>
</evidence>
<feature type="transmembrane region" description="Helical" evidence="1">
    <location>
        <begin position="20"/>
        <end position="44"/>
    </location>
</feature>
<accession>A0A6V7GYK4</accession>
<comment type="caution">
    <text evidence="2">The sequence shown here is derived from an EMBL/GenBank/DDBJ whole genome shotgun (WGS) entry which is preliminary data.</text>
</comment>
<proteinExistence type="predicted"/>
<reference evidence="2" key="1">
    <citation type="submission" date="2020-07" db="EMBL/GenBank/DDBJ databases">
        <authorList>
            <person name="Nazaruddin N."/>
        </authorList>
    </citation>
    <scope>NUCLEOTIDE SEQUENCE</scope>
</reference>
<protein>
    <recommendedName>
        <fullName evidence="4">NADH dehydrogenase subunit 6</fullName>
    </recommendedName>
</protein>
<dbReference type="EMBL" id="CAJDYZ010002616">
    <property type="protein sequence ID" value="CAD1469574.1"/>
    <property type="molecule type" value="Genomic_DNA"/>
</dbReference>
<feature type="non-terminal residue" evidence="2">
    <location>
        <position position="1"/>
    </location>
</feature>
<keyword evidence="1" id="KW-1133">Transmembrane helix</keyword>
<evidence type="ECO:0000313" key="2">
    <source>
        <dbReference type="EMBL" id="CAD1469574.1"/>
    </source>
</evidence>
<dbReference type="AlphaFoldDB" id="A0A6V7GYK4"/>
<dbReference type="Proteomes" id="UP000752696">
    <property type="component" value="Unassembled WGS sequence"/>
</dbReference>
<keyword evidence="1" id="KW-0812">Transmembrane</keyword>
<evidence type="ECO:0000313" key="3">
    <source>
        <dbReference type="Proteomes" id="UP000752696"/>
    </source>
</evidence>